<dbReference type="Proteomes" id="UP000499080">
    <property type="component" value="Unassembled WGS sequence"/>
</dbReference>
<evidence type="ECO:0000313" key="1">
    <source>
        <dbReference type="EMBL" id="GBM40078.1"/>
    </source>
</evidence>
<evidence type="ECO:0000313" key="2">
    <source>
        <dbReference type="Proteomes" id="UP000499080"/>
    </source>
</evidence>
<proteinExistence type="predicted"/>
<comment type="caution">
    <text evidence="1">The sequence shown here is derived from an EMBL/GenBank/DDBJ whole genome shotgun (WGS) entry which is preliminary data.</text>
</comment>
<sequence length="99" mass="10975">MPNTFFCAPGQSTLISPLSESMQGEAIIDDWRLSAESIDRNFSGAVCCIGKPRERNEGNKQVRSGNERGVAIVKTGQDRVLGMGKKNLSRWTLWVKNSF</sequence>
<protein>
    <submittedName>
        <fullName evidence="1">Uncharacterized protein</fullName>
    </submittedName>
</protein>
<gene>
    <name evidence="1" type="ORF">AVEN_23165_1</name>
</gene>
<reference evidence="1 2" key="1">
    <citation type="journal article" date="2019" name="Sci. Rep.">
        <title>Orb-weaving spider Araneus ventricosus genome elucidates the spidroin gene catalogue.</title>
        <authorList>
            <person name="Kono N."/>
            <person name="Nakamura H."/>
            <person name="Ohtoshi R."/>
            <person name="Moran D.A.P."/>
            <person name="Shinohara A."/>
            <person name="Yoshida Y."/>
            <person name="Fujiwara M."/>
            <person name="Mori M."/>
            <person name="Tomita M."/>
            <person name="Arakawa K."/>
        </authorList>
    </citation>
    <scope>NUCLEOTIDE SEQUENCE [LARGE SCALE GENOMIC DNA]</scope>
</reference>
<accession>A0A4Y2FHR2</accession>
<dbReference type="AlphaFoldDB" id="A0A4Y2FHR2"/>
<organism evidence="1 2">
    <name type="scientific">Araneus ventricosus</name>
    <name type="common">Orbweaver spider</name>
    <name type="synonym">Epeira ventricosa</name>
    <dbReference type="NCBI Taxonomy" id="182803"/>
    <lineage>
        <taxon>Eukaryota</taxon>
        <taxon>Metazoa</taxon>
        <taxon>Ecdysozoa</taxon>
        <taxon>Arthropoda</taxon>
        <taxon>Chelicerata</taxon>
        <taxon>Arachnida</taxon>
        <taxon>Araneae</taxon>
        <taxon>Araneomorphae</taxon>
        <taxon>Entelegynae</taxon>
        <taxon>Araneoidea</taxon>
        <taxon>Araneidae</taxon>
        <taxon>Araneus</taxon>
    </lineage>
</organism>
<name>A0A4Y2FHR2_ARAVE</name>
<keyword evidence="2" id="KW-1185">Reference proteome</keyword>
<dbReference type="EMBL" id="BGPR01000916">
    <property type="protein sequence ID" value="GBM40078.1"/>
    <property type="molecule type" value="Genomic_DNA"/>
</dbReference>